<name>A0A6J6AF71_9ZZZZ</name>
<dbReference type="EMBL" id="CAETWZ010000013">
    <property type="protein sequence ID" value="CAB4367479.1"/>
    <property type="molecule type" value="Genomic_DNA"/>
</dbReference>
<reference evidence="2" key="1">
    <citation type="submission" date="2020-05" db="EMBL/GenBank/DDBJ databases">
        <authorList>
            <person name="Chiriac C."/>
            <person name="Salcher M."/>
            <person name="Ghai R."/>
            <person name="Kavagutti S V."/>
        </authorList>
    </citation>
    <scope>NUCLEOTIDE SEQUENCE</scope>
</reference>
<evidence type="ECO:0000313" key="2">
    <source>
        <dbReference type="EMBL" id="CAB4367479.1"/>
    </source>
</evidence>
<dbReference type="InterPro" id="IPR036869">
    <property type="entry name" value="J_dom_sf"/>
</dbReference>
<dbReference type="AlphaFoldDB" id="A0A6J6AF71"/>
<dbReference type="InterPro" id="IPR001623">
    <property type="entry name" value="DnaJ_domain"/>
</dbReference>
<organism evidence="2">
    <name type="scientific">freshwater metagenome</name>
    <dbReference type="NCBI Taxonomy" id="449393"/>
    <lineage>
        <taxon>unclassified sequences</taxon>
        <taxon>metagenomes</taxon>
        <taxon>ecological metagenomes</taxon>
    </lineage>
</organism>
<dbReference type="SUPFAM" id="SSF46565">
    <property type="entry name" value="Chaperone J-domain"/>
    <property type="match status" value="1"/>
</dbReference>
<evidence type="ECO:0000259" key="1">
    <source>
        <dbReference type="PROSITE" id="PS50076"/>
    </source>
</evidence>
<protein>
    <submittedName>
        <fullName evidence="2">Unannotated protein</fullName>
    </submittedName>
</protein>
<dbReference type="PROSITE" id="PS50076">
    <property type="entry name" value="DNAJ_2"/>
    <property type="match status" value="1"/>
</dbReference>
<feature type="domain" description="J" evidence="1">
    <location>
        <begin position="5"/>
        <end position="80"/>
    </location>
</feature>
<gene>
    <name evidence="2" type="ORF">UFOPK4179_00262</name>
</gene>
<dbReference type="Pfam" id="PF00226">
    <property type="entry name" value="DnaJ"/>
    <property type="match status" value="1"/>
</dbReference>
<accession>A0A6J6AF71</accession>
<sequence>MKDHDPFVVLQISSSSSEAEIRRAWRDRARTAHPDAGGSDSAMQDLNEALRSALTLLTSEKSDVVRTKIRSGRQERDVSSFTVQAPIAKTFEALFVVAGMSGAISSEEPPHHIEFSLHDSGVDGTVQAWCRCDLVSEAGATTVSLMVGTYDSGVQVVSEEVRDHLVASLNSIDWPG</sequence>
<dbReference type="SMART" id="SM00271">
    <property type="entry name" value="DnaJ"/>
    <property type="match status" value="1"/>
</dbReference>
<dbReference type="Gene3D" id="1.10.287.110">
    <property type="entry name" value="DnaJ domain"/>
    <property type="match status" value="1"/>
</dbReference>
<proteinExistence type="predicted"/>